<keyword evidence="3" id="KW-1185">Reference proteome</keyword>
<protein>
    <recommendedName>
        <fullName evidence="1">DUF7700 domain-containing protein</fullName>
    </recommendedName>
</protein>
<evidence type="ECO:0000313" key="3">
    <source>
        <dbReference type="Proteomes" id="UP001190465"/>
    </source>
</evidence>
<dbReference type="EMBL" id="OY726397">
    <property type="protein sequence ID" value="CAJ1500457.1"/>
    <property type="molecule type" value="Genomic_DNA"/>
</dbReference>
<organism evidence="2 3">
    <name type="scientific">[Mycobacterium] burgundiense</name>
    <dbReference type="NCBI Taxonomy" id="3064286"/>
    <lineage>
        <taxon>Bacteria</taxon>
        <taxon>Bacillati</taxon>
        <taxon>Actinomycetota</taxon>
        <taxon>Actinomycetes</taxon>
        <taxon>Mycobacteriales</taxon>
        <taxon>Mycobacteriaceae</taxon>
        <taxon>Mycolicibacterium</taxon>
    </lineage>
</organism>
<name>A0ABM9LK74_9MYCO</name>
<evidence type="ECO:0000259" key="1">
    <source>
        <dbReference type="Pfam" id="PF24777"/>
    </source>
</evidence>
<proteinExistence type="predicted"/>
<gene>
    <name evidence="2" type="ORF">MU0053_001676</name>
</gene>
<reference evidence="2 3" key="1">
    <citation type="submission" date="2023-08" db="EMBL/GenBank/DDBJ databases">
        <authorList>
            <person name="Folkvardsen B D."/>
            <person name="Norman A."/>
        </authorList>
    </citation>
    <scope>NUCLEOTIDE SEQUENCE [LARGE SCALE GENOMIC DNA]</scope>
    <source>
        <strain evidence="2 3">Mu0053</strain>
    </source>
</reference>
<sequence>MAMFPLGTTYDVDPLPLVEDDTTFFPAGVVTIGVEFRRVDAETLKAGFGEELVSKENPTIEDSGVSLHVVGTQDNREYLRFDCFVEDAHYHYINWGVGQTVVPFDRAAGGDMLTWALDAIAHRLDAMLSFAGADDLAGSVDMEIVRTAVAEVAPVAREAQRLLGAAIP</sequence>
<dbReference type="Proteomes" id="UP001190465">
    <property type="component" value="Chromosome"/>
</dbReference>
<dbReference type="RefSeq" id="WP_308481893.1">
    <property type="nucleotide sequence ID" value="NZ_OY726397.1"/>
</dbReference>
<evidence type="ECO:0000313" key="2">
    <source>
        <dbReference type="EMBL" id="CAJ1500457.1"/>
    </source>
</evidence>
<dbReference type="InterPro" id="IPR056117">
    <property type="entry name" value="DUF7700"/>
</dbReference>
<dbReference type="Pfam" id="PF24777">
    <property type="entry name" value="DUF7700"/>
    <property type="match status" value="1"/>
</dbReference>
<accession>A0ABM9LK74</accession>
<feature type="domain" description="DUF7700" evidence="1">
    <location>
        <begin position="25"/>
        <end position="155"/>
    </location>
</feature>